<name>A0A2N5GMI7_9BACI</name>
<gene>
    <name evidence="1" type="ORF">CU635_11155</name>
    <name evidence="2" type="ORF">CVD25_10045</name>
</gene>
<keyword evidence="4" id="KW-1185">Reference proteome</keyword>
<dbReference type="Proteomes" id="UP000234951">
    <property type="component" value="Unassembled WGS sequence"/>
</dbReference>
<accession>A0A2N5GMI7</accession>
<reference evidence="1 3" key="1">
    <citation type="submission" date="2017-11" db="EMBL/GenBank/DDBJ databases">
        <title>Comparitive Functional Genomics of Dry Heat Resistant strains isolated from the Viking Spacecraft.</title>
        <authorList>
            <person name="Seuylemezian A."/>
            <person name="Cooper K."/>
            <person name="Vaishampayan P."/>
        </authorList>
    </citation>
    <scope>NUCLEOTIDE SEQUENCE [LARGE SCALE GENOMIC DNA]</scope>
    <source>
        <strain evidence="1 3">M4.6</strain>
    </source>
</reference>
<protein>
    <submittedName>
        <fullName evidence="1">Uncharacterized protein</fullName>
    </submittedName>
</protein>
<dbReference type="OrthoDB" id="2973923at2"/>
<evidence type="ECO:0000313" key="4">
    <source>
        <dbReference type="Proteomes" id="UP000235114"/>
    </source>
</evidence>
<evidence type="ECO:0000313" key="2">
    <source>
        <dbReference type="EMBL" id="PLR97205.1"/>
    </source>
</evidence>
<dbReference type="AlphaFoldDB" id="A0A2N5GMI7"/>
<proteinExistence type="predicted"/>
<dbReference type="EMBL" id="PGVD01000028">
    <property type="protein sequence ID" value="PLR97205.1"/>
    <property type="molecule type" value="Genomic_DNA"/>
</dbReference>
<comment type="caution">
    <text evidence="1">The sequence shown here is derived from an EMBL/GenBank/DDBJ whole genome shotgun (WGS) entry which is preliminary data.</text>
</comment>
<dbReference type="EMBL" id="PGVA01000024">
    <property type="protein sequence ID" value="PLR83055.1"/>
    <property type="molecule type" value="Genomic_DNA"/>
</dbReference>
<organism evidence="1 3">
    <name type="scientific">Bacillus canaveralius</name>
    <dbReference type="NCBI Taxonomy" id="1403243"/>
    <lineage>
        <taxon>Bacteria</taxon>
        <taxon>Bacillati</taxon>
        <taxon>Bacillota</taxon>
        <taxon>Bacilli</taxon>
        <taxon>Bacillales</taxon>
        <taxon>Bacillaceae</taxon>
        <taxon>Bacillus</taxon>
    </lineage>
</organism>
<dbReference type="Proteomes" id="UP000235114">
    <property type="component" value="Unassembled WGS sequence"/>
</dbReference>
<evidence type="ECO:0000313" key="1">
    <source>
        <dbReference type="EMBL" id="PLR83055.1"/>
    </source>
</evidence>
<reference evidence="2 4" key="2">
    <citation type="submission" date="2017-12" db="EMBL/GenBank/DDBJ databases">
        <title>Comparative Functional Genomics of Dry Heat Resistant strains isolated from the Viking Spacecraft.</title>
        <authorList>
            <person name="Seuylemezian A."/>
            <person name="Cooper K."/>
            <person name="Vaishampayan P."/>
        </authorList>
    </citation>
    <scope>NUCLEOTIDE SEQUENCE [LARGE SCALE GENOMIC DNA]</scope>
    <source>
        <strain evidence="2 4">ATCC 29669</strain>
    </source>
</reference>
<sequence>MAREAKQEFEKGTDLKTIRENIDFKYEGKHPTPTPIPTA</sequence>
<evidence type="ECO:0000313" key="3">
    <source>
        <dbReference type="Proteomes" id="UP000234951"/>
    </source>
</evidence>